<evidence type="ECO:0000313" key="3">
    <source>
        <dbReference type="Proteomes" id="UP001596098"/>
    </source>
</evidence>
<keyword evidence="1" id="KW-0472">Membrane</keyword>
<accession>A0ABW1QUN3</accession>
<gene>
    <name evidence="2" type="ORF">ACFPWU_04875</name>
</gene>
<dbReference type="RefSeq" id="WP_128316346.1">
    <property type="nucleotide sequence ID" value="NZ_JBHSQI010000002.1"/>
</dbReference>
<dbReference type="Proteomes" id="UP001596098">
    <property type="component" value="Unassembled WGS sequence"/>
</dbReference>
<feature type="transmembrane region" description="Helical" evidence="1">
    <location>
        <begin position="120"/>
        <end position="142"/>
    </location>
</feature>
<evidence type="ECO:0000256" key="1">
    <source>
        <dbReference type="SAM" id="Phobius"/>
    </source>
</evidence>
<sequence>MRTHRTAPRTVIWAGRAFTLLAAALWFAQGFLPMVGRGTFSESTTLDLVRMDLDGRLGGLLPDGISVLLLTTPVAALVLVALAPWGGRGAGWARGAVVVIGATVAVLQAVVVTGGEWARIGPGAWCALVGAGAAVLGLVLCVRDRVLDRREPVPSSAGALTSGE</sequence>
<protein>
    <submittedName>
        <fullName evidence="2">Uncharacterized protein</fullName>
    </submittedName>
</protein>
<name>A0ABW1QUN3_9ACTN</name>
<evidence type="ECO:0000313" key="2">
    <source>
        <dbReference type="EMBL" id="MFC6152993.1"/>
    </source>
</evidence>
<organism evidence="2 3">
    <name type="scientific">Nocardioides yefusunii</name>
    <dbReference type="NCBI Taxonomy" id="2500546"/>
    <lineage>
        <taxon>Bacteria</taxon>
        <taxon>Bacillati</taxon>
        <taxon>Actinomycetota</taxon>
        <taxon>Actinomycetes</taxon>
        <taxon>Propionibacteriales</taxon>
        <taxon>Nocardioidaceae</taxon>
        <taxon>Nocardioides</taxon>
    </lineage>
</organism>
<dbReference type="EMBL" id="JBHSQI010000002">
    <property type="protein sequence ID" value="MFC6152993.1"/>
    <property type="molecule type" value="Genomic_DNA"/>
</dbReference>
<keyword evidence="3" id="KW-1185">Reference proteome</keyword>
<reference evidence="3" key="1">
    <citation type="journal article" date="2019" name="Int. J. Syst. Evol. Microbiol.">
        <title>The Global Catalogue of Microorganisms (GCM) 10K type strain sequencing project: providing services to taxonomists for standard genome sequencing and annotation.</title>
        <authorList>
            <consortium name="The Broad Institute Genomics Platform"/>
            <consortium name="The Broad Institute Genome Sequencing Center for Infectious Disease"/>
            <person name="Wu L."/>
            <person name="Ma J."/>
        </authorList>
    </citation>
    <scope>NUCLEOTIDE SEQUENCE [LARGE SCALE GENOMIC DNA]</scope>
    <source>
        <strain evidence="3">DFY28</strain>
    </source>
</reference>
<feature type="transmembrane region" description="Helical" evidence="1">
    <location>
        <begin position="65"/>
        <end position="85"/>
    </location>
</feature>
<keyword evidence="1" id="KW-0812">Transmembrane</keyword>
<proteinExistence type="predicted"/>
<feature type="transmembrane region" description="Helical" evidence="1">
    <location>
        <begin position="92"/>
        <end position="114"/>
    </location>
</feature>
<comment type="caution">
    <text evidence="2">The sequence shown here is derived from an EMBL/GenBank/DDBJ whole genome shotgun (WGS) entry which is preliminary data.</text>
</comment>
<keyword evidence="1" id="KW-1133">Transmembrane helix</keyword>